<sequence>MFGRYPNRRLTLRDVLRVRLQRALLLIPVYAALEVGGVLPDLRDFLRTHGPELAAQLSARSAVSDPSARPELLEGRRGCIRPVEGTAIRFQRPGDC</sequence>
<accession>A0A2Y9B3B8</accession>
<protein>
    <submittedName>
        <fullName evidence="2">Uncharacterized protein</fullName>
    </submittedName>
</protein>
<proteinExistence type="predicted"/>
<name>A0A2Y9B3B8_9RHOB</name>
<evidence type="ECO:0000313" key="1">
    <source>
        <dbReference type="EMBL" id="PWJ12460.1"/>
    </source>
</evidence>
<dbReference type="EMBL" id="QGDJ01000016">
    <property type="protein sequence ID" value="PWJ12460.1"/>
    <property type="molecule type" value="Genomic_DNA"/>
</dbReference>
<gene>
    <name evidence="1" type="ORF">BCF38_11618</name>
    <name evidence="2" type="ORF">SAMN05421539_11618</name>
</gene>
<dbReference type="Proteomes" id="UP000251571">
    <property type="component" value="Unassembled WGS sequence"/>
</dbReference>
<evidence type="ECO:0000313" key="4">
    <source>
        <dbReference type="Proteomes" id="UP000251571"/>
    </source>
</evidence>
<organism evidence="2 4">
    <name type="scientific">Jannaschia seohaensis</name>
    <dbReference type="NCBI Taxonomy" id="475081"/>
    <lineage>
        <taxon>Bacteria</taxon>
        <taxon>Pseudomonadati</taxon>
        <taxon>Pseudomonadota</taxon>
        <taxon>Alphaproteobacteria</taxon>
        <taxon>Rhodobacterales</taxon>
        <taxon>Roseobacteraceae</taxon>
        <taxon>Jannaschia</taxon>
    </lineage>
</organism>
<reference evidence="1 3" key="2">
    <citation type="submission" date="2018-03" db="EMBL/GenBank/DDBJ databases">
        <title>Genomic Encyclopedia of Archaeal and Bacterial Type Strains, Phase II (KMG-II): from individual species to whole genera.</title>
        <authorList>
            <person name="Goeker M."/>
        </authorList>
    </citation>
    <scope>NUCLEOTIDE SEQUENCE [LARGE SCALE GENOMIC DNA]</scope>
    <source>
        <strain evidence="1 3">DSM 25227</strain>
    </source>
</reference>
<dbReference type="EMBL" id="UETC01000016">
    <property type="protein sequence ID" value="SSA50941.1"/>
    <property type="molecule type" value="Genomic_DNA"/>
</dbReference>
<keyword evidence="3" id="KW-1185">Reference proteome</keyword>
<evidence type="ECO:0000313" key="2">
    <source>
        <dbReference type="EMBL" id="SSA50941.1"/>
    </source>
</evidence>
<dbReference type="RefSeq" id="WP_109566135.1">
    <property type="nucleotide sequence ID" value="NZ_QGDJ01000016.1"/>
</dbReference>
<evidence type="ECO:0000313" key="3">
    <source>
        <dbReference type="Proteomes" id="UP000245839"/>
    </source>
</evidence>
<dbReference type="AlphaFoldDB" id="A0A2Y9B3B8"/>
<reference evidence="2 4" key="1">
    <citation type="submission" date="2016-10" db="EMBL/GenBank/DDBJ databases">
        <authorList>
            <person name="Cai Z."/>
        </authorList>
    </citation>
    <scope>NUCLEOTIDE SEQUENCE [LARGE SCALE GENOMIC DNA]</scope>
    <source>
        <strain evidence="2 4">DSM 25227</strain>
    </source>
</reference>
<dbReference type="Proteomes" id="UP000245839">
    <property type="component" value="Unassembled WGS sequence"/>
</dbReference>